<evidence type="ECO:0000313" key="4">
    <source>
        <dbReference type="Proteomes" id="UP000251670"/>
    </source>
</evidence>
<evidence type="ECO:0000313" key="2">
    <source>
        <dbReference type="EMBL" id="SQB27208.1"/>
    </source>
</evidence>
<gene>
    <name evidence="2" type="ORF">NCTC13492_00883</name>
    <name evidence="1" type="ORF">SAMN05421542_2339</name>
</gene>
<dbReference type="Proteomes" id="UP000251670">
    <property type="component" value="Unassembled WGS sequence"/>
</dbReference>
<dbReference type="STRING" id="445960.SAMN05421542_2339"/>
<protein>
    <submittedName>
        <fullName evidence="2">Uncharacterized protein</fullName>
    </submittedName>
</protein>
<dbReference type="EMBL" id="FNEG01000003">
    <property type="protein sequence ID" value="SDI94573.1"/>
    <property type="molecule type" value="Genomic_DNA"/>
</dbReference>
<reference evidence="1 3" key="1">
    <citation type="submission" date="2016-10" db="EMBL/GenBank/DDBJ databases">
        <authorList>
            <person name="Varghese N."/>
            <person name="Submissions S."/>
        </authorList>
    </citation>
    <scope>NUCLEOTIDE SEQUENCE [LARGE SCALE GENOMIC DNA]</scope>
    <source>
        <strain evidence="1 3">DSM 19299</strain>
    </source>
</reference>
<evidence type="ECO:0000313" key="3">
    <source>
        <dbReference type="Proteomes" id="UP000199426"/>
    </source>
</evidence>
<proteinExistence type="predicted"/>
<keyword evidence="3" id="KW-1185">Reference proteome</keyword>
<accession>A0A2X2VF52</accession>
<evidence type="ECO:0000313" key="1">
    <source>
        <dbReference type="EMBL" id="SDI94573.1"/>
    </source>
</evidence>
<organism evidence="2 4">
    <name type="scientific">Chryseobacterium jejuense</name>
    <dbReference type="NCBI Taxonomy" id="445960"/>
    <lineage>
        <taxon>Bacteria</taxon>
        <taxon>Pseudomonadati</taxon>
        <taxon>Bacteroidota</taxon>
        <taxon>Flavobacteriia</taxon>
        <taxon>Flavobacteriales</taxon>
        <taxon>Weeksellaceae</taxon>
        <taxon>Chryseobacterium group</taxon>
        <taxon>Chryseobacterium</taxon>
    </lineage>
</organism>
<dbReference type="EMBL" id="UAWB01000002">
    <property type="protein sequence ID" value="SQB27208.1"/>
    <property type="molecule type" value="Genomic_DNA"/>
</dbReference>
<sequence length="145" mass="17210">MNISSAYDLDLFLTDSLWGKIHLATAGGYVRDEIFNDPQHAETKINLRKSTCIADYDYKINPNLDKILKLGDRELDFKKFDKEMYLRDFIFYAKKGYFSFDKTFVNCSLDFHYHLVAYPVFSENNIQDRLSDYQQQKKEIQFSLK</sequence>
<name>A0A2X2VF52_CHRJE</name>
<reference evidence="2 4" key="2">
    <citation type="submission" date="2018-06" db="EMBL/GenBank/DDBJ databases">
        <authorList>
            <consortium name="Pathogen Informatics"/>
            <person name="Doyle S."/>
        </authorList>
    </citation>
    <scope>NUCLEOTIDE SEQUENCE [LARGE SCALE GENOMIC DNA]</scope>
    <source>
        <strain evidence="2 4">NCTC13492</strain>
    </source>
</reference>
<dbReference type="OrthoDB" id="666171at2"/>
<dbReference type="AlphaFoldDB" id="A0A2X2VF52"/>
<dbReference type="Proteomes" id="UP000199426">
    <property type="component" value="Unassembled WGS sequence"/>
</dbReference>
<dbReference type="RefSeq" id="WP_089736568.1">
    <property type="nucleotide sequence ID" value="NZ_FNEG01000003.1"/>
</dbReference>